<dbReference type="AlphaFoldDB" id="A0A9N8DKK2"/>
<evidence type="ECO:0000313" key="2">
    <source>
        <dbReference type="EMBL" id="CAB9504382.1"/>
    </source>
</evidence>
<accession>A0A9N8DKK2</accession>
<gene>
    <name evidence="2" type="ORF">SEMRO_195_G083220.1</name>
</gene>
<dbReference type="OrthoDB" id="1434354at2759"/>
<dbReference type="InterPro" id="IPR036865">
    <property type="entry name" value="CRAL-TRIO_dom_sf"/>
</dbReference>
<dbReference type="Gene3D" id="3.40.525.10">
    <property type="entry name" value="CRAL-TRIO lipid binding domain"/>
    <property type="match status" value="1"/>
</dbReference>
<reference evidence="2" key="1">
    <citation type="submission" date="2020-06" db="EMBL/GenBank/DDBJ databases">
        <authorList>
            <consortium name="Plant Systems Biology data submission"/>
        </authorList>
    </citation>
    <scope>NUCLEOTIDE SEQUENCE</scope>
    <source>
        <strain evidence="2">D6</strain>
    </source>
</reference>
<feature type="domain" description="CRAL-TRIO" evidence="1">
    <location>
        <begin position="160"/>
        <end position="250"/>
    </location>
</feature>
<name>A0A9N8DKK2_9STRA</name>
<evidence type="ECO:0000313" key="3">
    <source>
        <dbReference type="Proteomes" id="UP001153069"/>
    </source>
</evidence>
<sequence>MEMDDNNEQPQETAFQEALMEEASLLAAQFQEHDLSMVMTQQEHGNALAVKQRVESCSELDNVNDFQYAHYALVDEANTDIAVEKIRNLQEFRKRYHLNDTVEQGMQYLQAFMTQQPGFLLHVDCCASTYEAIRVLDVGKLNPAAALAVGTGGDLDYNWRQLVCGLYYMHTACSPYLASVRQGVFEIADLDGFSSQQMNMEFEYRRHGELVGCYPIKFKTIMAYNTGYFANVSWNLMKHLMNDNVRNSIQLGCQIMDGAAGGNRRLSDFYLQPSLEEAQRTVLDRARILLTIRYHNEQTFQL</sequence>
<evidence type="ECO:0000259" key="1">
    <source>
        <dbReference type="Pfam" id="PF00650"/>
    </source>
</evidence>
<dbReference type="InterPro" id="IPR001251">
    <property type="entry name" value="CRAL-TRIO_dom"/>
</dbReference>
<dbReference type="EMBL" id="CAICTM010000194">
    <property type="protein sequence ID" value="CAB9504382.1"/>
    <property type="molecule type" value="Genomic_DNA"/>
</dbReference>
<proteinExistence type="predicted"/>
<comment type="caution">
    <text evidence="2">The sequence shown here is derived from an EMBL/GenBank/DDBJ whole genome shotgun (WGS) entry which is preliminary data.</text>
</comment>
<dbReference type="Pfam" id="PF00650">
    <property type="entry name" value="CRAL_TRIO"/>
    <property type="match status" value="1"/>
</dbReference>
<protein>
    <recommendedName>
        <fullName evidence="1">CRAL-TRIO domain-containing protein</fullName>
    </recommendedName>
</protein>
<keyword evidence="3" id="KW-1185">Reference proteome</keyword>
<dbReference type="Proteomes" id="UP001153069">
    <property type="component" value="Unassembled WGS sequence"/>
</dbReference>
<dbReference type="SUPFAM" id="SSF52087">
    <property type="entry name" value="CRAL/TRIO domain"/>
    <property type="match status" value="1"/>
</dbReference>
<organism evidence="2 3">
    <name type="scientific">Seminavis robusta</name>
    <dbReference type="NCBI Taxonomy" id="568900"/>
    <lineage>
        <taxon>Eukaryota</taxon>
        <taxon>Sar</taxon>
        <taxon>Stramenopiles</taxon>
        <taxon>Ochrophyta</taxon>
        <taxon>Bacillariophyta</taxon>
        <taxon>Bacillariophyceae</taxon>
        <taxon>Bacillariophycidae</taxon>
        <taxon>Naviculales</taxon>
        <taxon>Naviculaceae</taxon>
        <taxon>Seminavis</taxon>
    </lineage>
</organism>